<dbReference type="Proteomes" id="UP000277811">
    <property type="component" value="Unassembled WGS sequence"/>
</dbReference>
<gene>
    <name evidence="1" type="ORF">LUCI_2665</name>
</gene>
<proteinExistence type="predicted"/>
<evidence type="ECO:0000313" key="2">
    <source>
        <dbReference type="Proteomes" id="UP000277811"/>
    </source>
</evidence>
<evidence type="ECO:0008006" key="3">
    <source>
        <dbReference type="Google" id="ProtNLM"/>
    </source>
</evidence>
<sequence>MENKKETESTVIGRKRFLEWTISAAAGLAVSSFPNVSFAGTRIFTLKANTLAACQTISPLEMAQGSDMVRNAYFYITKTVNEIMDINLRNTVAGIIANPAPTFMNRYMDRDSRKSIWQRLTDAGLLDHGVSSDSLFPPYKDPNESPQQFISAPGSGYDSHHPYPGGLSAHVATNIKITLSLYQTYNQIFAYKVDKDVILAAQALHDLHKPWVFQWQDNDSSLPELIIAGTGAHHIFSLAEVMYRALPAKVIIAQACAHNHPGSPQGEADVVRWLTAASMIAGKDPVKEGYLARGGRTLPEPYQQEGYIVHLGDHDWVLSVTAAQETIAVLAKIARKEYGLPANELKTRRFHSFRNYVASQISMMNLHHLLCTGGETAVAEAVRKVVSPA</sequence>
<organism evidence="1 2">
    <name type="scientific">Lucifera butyrica</name>
    <dbReference type="NCBI Taxonomy" id="1351585"/>
    <lineage>
        <taxon>Bacteria</taxon>
        <taxon>Bacillati</taxon>
        <taxon>Bacillota</taxon>
        <taxon>Negativicutes</taxon>
        <taxon>Veillonellales</taxon>
        <taxon>Veillonellaceae</taxon>
        <taxon>Lucifera</taxon>
    </lineage>
</organism>
<dbReference type="AlphaFoldDB" id="A0A498R411"/>
<dbReference type="RefSeq" id="WP_122628354.1">
    <property type="nucleotide sequence ID" value="NZ_UPPP01000074.1"/>
</dbReference>
<protein>
    <recommendedName>
        <fullName evidence="3">HD/PDEase domain-containing protein</fullName>
    </recommendedName>
</protein>
<dbReference type="OrthoDB" id="1624022at2"/>
<reference evidence="1 2" key="1">
    <citation type="submission" date="2018-06" db="EMBL/GenBank/DDBJ databases">
        <authorList>
            <person name="Strepis N."/>
        </authorList>
    </citation>
    <scope>NUCLEOTIDE SEQUENCE [LARGE SCALE GENOMIC DNA]</scope>
    <source>
        <strain evidence="1">LUCI</strain>
    </source>
</reference>
<keyword evidence="2" id="KW-1185">Reference proteome</keyword>
<name>A0A498R411_9FIRM</name>
<evidence type="ECO:0000313" key="1">
    <source>
        <dbReference type="EMBL" id="VBB07416.1"/>
    </source>
</evidence>
<accession>A0A498R411</accession>
<dbReference type="EMBL" id="UPPP01000074">
    <property type="protein sequence ID" value="VBB07416.1"/>
    <property type="molecule type" value="Genomic_DNA"/>
</dbReference>